<feature type="transmembrane region" description="Helical" evidence="1">
    <location>
        <begin position="371"/>
        <end position="393"/>
    </location>
</feature>
<keyword evidence="3" id="KW-1185">Reference proteome</keyword>
<protein>
    <submittedName>
        <fullName evidence="2">Uncharacterized protein</fullName>
    </submittedName>
</protein>
<dbReference type="PANTHER" id="PTHR28549:SF1">
    <property type="entry name" value="GLYCOPROTEIN INTEGRAL MEMBRANE PROTEIN 1"/>
    <property type="match status" value="1"/>
</dbReference>
<dbReference type="InterPro" id="IPR042319">
    <property type="entry name" value="GINM1"/>
</dbReference>
<reference evidence="2" key="3">
    <citation type="submission" date="2025-09" db="UniProtKB">
        <authorList>
            <consortium name="Ensembl"/>
        </authorList>
    </citation>
    <scope>IDENTIFICATION</scope>
</reference>
<dbReference type="Ensembl" id="ENSDCDT00010013648.1">
    <property type="protein sequence ID" value="ENSDCDP00010012946.1"/>
    <property type="gene ID" value="ENSDCDG00010005897.1"/>
</dbReference>
<proteinExistence type="predicted"/>
<evidence type="ECO:0000256" key="1">
    <source>
        <dbReference type="SAM" id="Phobius"/>
    </source>
</evidence>
<name>A0AAY4AZQ4_9TELE</name>
<organism evidence="2 3">
    <name type="scientific">Denticeps clupeoides</name>
    <name type="common">denticle herring</name>
    <dbReference type="NCBI Taxonomy" id="299321"/>
    <lineage>
        <taxon>Eukaryota</taxon>
        <taxon>Metazoa</taxon>
        <taxon>Chordata</taxon>
        <taxon>Craniata</taxon>
        <taxon>Vertebrata</taxon>
        <taxon>Euteleostomi</taxon>
        <taxon>Actinopterygii</taxon>
        <taxon>Neopterygii</taxon>
        <taxon>Teleostei</taxon>
        <taxon>Clupei</taxon>
        <taxon>Clupeiformes</taxon>
        <taxon>Denticipitoidei</taxon>
        <taxon>Denticipitidae</taxon>
        <taxon>Denticeps</taxon>
    </lineage>
</organism>
<reference evidence="2" key="2">
    <citation type="submission" date="2025-08" db="UniProtKB">
        <authorList>
            <consortium name="Ensembl"/>
        </authorList>
    </citation>
    <scope>IDENTIFICATION</scope>
</reference>
<dbReference type="AlphaFoldDB" id="A0AAY4AZQ4"/>
<dbReference type="GeneTree" id="ENSGT00390000008373"/>
<dbReference type="Proteomes" id="UP000694580">
    <property type="component" value="Chromosome 14"/>
</dbReference>
<evidence type="ECO:0000313" key="3">
    <source>
        <dbReference type="Proteomes" id="UP000694580"/>
    </source>
</evidence>
<evidence type="ECO:0000313" key="2">
    <source>
        <dbReference type="Ensembl" id="ENSDCDP00010012946.1"/>
    </source>
</evidence>
<dbReference type="PANTHER" id="PTHR28549">
    <property type="entry name" value="GLYCOPROTEIN INTEGRAL MEMBRANE PROTEIN 1"/>
    <property type="match status" value="1"/>
</dbReference>
<keyword evidence="1" id="KW-0472">Membrane</keyword>
<sequence>MTSARTNRLHKIDNSAHFPLITFSFTEQDLAELNTLHRLYCFRKGDFSFLRENVVIYGTSTRYSRAGVPLSGRCRVVALDSDASPRRPSTTGAKMAARPAALLLASCLISACVLGDGTPLRRLWKGEVWMNVVVTDLQQNTEKLQIGLNVSAAENLTYVNDVKQTSGVTRLPCRASLLDRGNSSDGAVLDCVMRLMVDQLHLKSDAGEEVLVLLLTQEVIEVAGSAVQQEDVCEVKLLLSENLETALQFTSFYPMSRSKLSTASREDDVVMTDASAQETVEDQVVLHTTSHYFFRHGETTQEETGAPGKLPETPLWTDTVLPWTTEEKAPADDLLPDTPLRGSISSYNAMCQWVEQLRDRLRHFGAESLPLFFLVMWVVVVGVVGSAVIIRILDLVFPSSQSPGVFHLNPATLLPDDERCGLLENVETDPQDEKKP</sequence>
<reference evidence="2 3" key="1">
    <citation type="submission" date="2020-06" db="EMBL/GenBank/DDBJ databases">
        <authorList>
            <consortium name="Wellcome Sanger Institute Data Sharing"/>
        </authorList>
    </citation>
    <scope>NUCLEOTIDE SEQUENCE [LARGE SCALE GENOMIC DNA]</scope>
</reference>
<gene>
    <name evidence="2" type="primary">GINM1</name>
</gene>
<keyword evidence="1" id="KW-0812">Transmembrane</keyword>
<accession>A0AAY4AZQ4</accession>
<keyword evidence="1" id="KW-1133">Transmembrane helix</keyword>